<organism evidence="2 3">
    <name type="scientific">Phytophthora oleae</name>
    <dbReference type="NCBI Taxonomy" id="2107226"/>
    <lineage>
        <taxon>Eukaryota</taxon>
        <taxon>Sar</taxon>
        <taxon>Stramenopiles</taxon>
        <taxon>Oomycota</taxon>
        <taxon>Peronosporomycetes</taxon>
        <taxon>Peronosporales</taxon>
        <taxon>Peronosporaceae</taxon>
        <taxon>Phytophthora</taxon>
    </lineage>
</organism>
<feature type="region of interest" description="Disordered" evidence="1">
    <location>
        <begin position="42"/>
        <end position="84"/>
    </location>
</feature>
<feature type="compositionally biased region" description="Basic residues" evidence="1">
    <location>
        <begin position="61"/>
        <end position="71"/>
    </location>
</feature>
<dbReference type="Proteomes" id="UP001632037">
    <property type="component" value="Unassembled WGS sequence"/>
</dbReference>
<comment type="caution">
    <text evidence="2">The sequence shown here is derived from an EMBL/GenBank/DDBJ whole genome shotgun (WGS) entry which is preliminary data.</text>
</comment>
<feature type="compositionally biased region" description="Polar residues" evidence="1">
    <location>
        <begin position="72"/>
        <end position="84"/>
    </location>
</feature>
<dbReference type="AlphaFoldDB" id="A0ABD3FZU5"/>
<dbReference type="EMBL" id="JBIMZQ010000007">
    <property type="protein sequence ID" value="KAL3670474.1"/>
    <property type="molecule type" value="Genomic_DNA"/>
</dbReference>
<sequence>MRNSHFPNCTLPAHLQMLQSASFGEEAAEIERFRARHRRLLRARQQQVPSSVESLDENDGRRRKISSKWRQKQQNSQQNETWRQPVSSFNAFDFSTSPEAFCDESEAPVGPCATLQDEQHMAEVARQVTSMGFHCTNMWQARSNWEPTPKAMHYSTCSNQRQTLYQPQSYA</sequence>
<evidence type="ECO:0000313" key="3">
    <source>
        <dbReference type="Proteomes" id="UP001632037"/>
    </source>
</evidence>
<evidence type="ECO:0000313" key="2">
    <source>
        <dbReference type="EMBL" id="KAL3670474.1"/>
    </source>
</evidence>
<gene>
    <name evidence="2" type="ORF">V7S43_004793</name>
</gene>
<reference evidence="2 3" key="1">
    <citation type="submission" date="2024-09" db="EMBL/GenBank/DDBJ databases">
        <title>Genome sequencing and assembly of Phytophthora oleae, isolate VK10A, causative agent of rot of olive drupes.</title>
        <authorList>
            <person name="Conti Taguali S."/>
            <person name="Riolo M."/>
            <person name="La Spada F."/>
            <person name="Cacciola S.O."/>
            <person name="Dionisio G."/>
        </authorList>
    </citation>
    <scope>NUCLEOTIDE SEQUENCE [LARGE SCALE GENOMIC DNA]</scope>
    <source>
        <strain evidence="2 3">VK10A</strain>
    </source>
</reference>
<evidence type="ECO:0000256" key="1">
    <source>
        <dbReference type="SAM" id="MobiDB-lite"/>
    </source>
</evidence>
<keyword evidence="3" id="KW-1185">Reference proteome</keyword>
<proteinExistence type="predicted"/>
<name>A0ABD3FZU5_9STRA</name>
<protein>
    <submittedName>
        <fullName evidence="2">Uncharacterized protein</fullName>
    </submittedName>
</protein>
<accession>A0ABD3FZU5</accession>